<name>A0A0C3M7W1_9AGAM</name>
<dbReference type="PANTHER" id="PTHR38248:SF2">
    <property type="entry name" value="FUNK1 11"/>
    <property type="match status" value="1"/>
</dbReference>
<dbReference type="HOGENOM" id="CLU_045299_0_0_1"/>
<reference evidence="3 4" key="1">
    <citation type="submission" date="2014-04" db="EMBL/GenBank/DDBJ databases">
        <authorList>
            <consortium name="DOE Joint Genome Institute"/>
            <person name="Kuo A."/>
            <person name="Girlanda M."/>
            <person name="Perotto S."/>
            <person name="Kohler A."/>
            <person name="Nagy L.G."/>
            <person name="Floudas D."/>
            <person name="Copeland A."/>
            <person name="Barry K.W."/>
            <person name="Cichocki N."/>
            <person name="Veneault-Fourrey C."/>
            <person name="LaButti K."/>
            <person name="Lindquist E.A."/>
            <person name="Lipzen A."/>
            <person name="Lundell T."/>
            <person name="Morin E."/>
            <person name="Murat C."/>
            <person name="Sun H."/>
            <person name="Tunlid A."/>
            <person name="Henrissat B."/>
            <person name="Grigoriev I.V."/>
            <person name="Hibbett D.S."/>
            <person name="Martin F."/>
            <person name="Nordberg H.P."/>
            <person name="Cantor M.N."/>
            <person name="Hua S.X."/>
        </authorList>
    </citation>
    <scope>NUCLEOTIDE SEQUENCE [LARGE SCALE GENOMIC DNA]</scope>
    <source>
        <strain evidence="3 4">MUT 4182</strain>
    </source>
</reference>
<gene>
    <name evidence="3" type="ORF">M407DRAFT_21188</name>
</gene>
<dbReference type="SUPFAM" id="SSF56112">
    <property type="entry name" value="Protein kinase-like (PK-like)"/>
    <property type="match status" value="1"/>
</dbReference>
<dbReference type="PANTHER" id="PTHR38248">
    <property type="entry name" value="FUNK1 6"/>
    <property type="match status" value="1"/>
</dbReference>
<feature type="region of interest" description="Disordered" evidence="1">
    <location>
        <begin position="1"/>
        <end position="25"/>
    </location>
</feature>
<dbReference type="PROSITE" id="PS50011">
    <property type="entry name" value="PROTEIN_KINASE_DOM"/>
    <property type="match status" value="1"/>
</dbReference>
<dbReference type="Gene3D" id="1.10.510.10">
    <property type="entry name" value="Transferase(Phosphotransferase) domain 1"/>
    <property type="match status" value="1"/>
</dbReference>
<sequence>MACHLQSGPTAITPEPNSPISPNYKPTDDDIQLARYAMETLAAVGDRTHVFGMAVNRPEIVLWYFDRCGAVRSPVLNVEHNEDFLAFVKFLSAIIYVENDALGFNPFFANATEANPGVQTNLCNSFVDIPDRGDLSLKLLKVLDRLTGLVCRATLVFRAQLGKDGTTEDVVLKSSWQHVTRKSESEILTLLHSSDQANDYIVRFHHGWDQQGATGSFQRARFGQSAPIVAHDRALRHTITEYLNPITELSKPFHIPHIGWSVLQAIKFLDSLGWFHRDISIGNMGFAMVLPCNGVLVKLHDFDLSKEHGSASVAPHWTGTLPFMSIELLIHPGMEHKVGFDVEALIWTLLWIVRVYTDGQNTFKVKDHPLKTWFSNVDLAVIGKTKHHYLREVEGFTNPWYSSLEGELRALVRKLYKMREAQQDTRFETNQPQLILEDVYGLEGLIRIEDWMRTTSPRWDVPRNTCPEPCGRHCSRN</sequence>
<evidence type="ECO:0000313" key="3">
    <source>
        <dbReference type="EMBL" id="KIO29767.1"/>
    </source>
</evidence>
<dbReference type="InterPro" id="IPR000719">
    <property type="entry name" value="Prot_kinase_dom"/>
</dbReference>
<dbReference type="GO" id="GO:0005524">
    <property type="term" value="F:ATP binding"/>
    <property type="evidence" value="ECO:0007669"/>
    <property type="project" value="InterPro"/>
</dbReference>
<dbReference type="InterPro" id="IPR011009">
    <property type="entry name" value="Kinase-like_dom_sf"/>
</dbReference>
<evidence type="ECO:0000313" key="4">
    <source>
        <dbReference type="Proteomes" id="UP000054248"/>
    </source>
</evidence>
<dbReference type="InterPro" id="IPR040976">
    <property type="entry name" value="Pkinase_fungal"/>
</dbReference>
<dbReference type="OrthoDB" id="5569250at2759"/>
<dbReference type="GO" id="GO:0004672">
    <property type="term" value="F:protein kinase activity"/>
    <property type="evidence" value="ECO:0007669"/>
    <property type="project" value="InterPro"/>
</dbReference>
<dbReference type="AlphaFoldDB" id="A0A0C3M7W1"/>
<evidence type="ECO:0000256" key="1">
    <source>
        <dbReference type="SAM" id="MobiDB-lite"/>
    </source>
</evidence>
<dbReference type="EMBL" id="KN822979">
    <property type="protein sequence ID" value="KIO29767.1"/>
    <property type="molecule type" value="Genomic_DNA"/>
</dbReference>
<feature type="domain" description="Protein kinase" evidence="2">
    <location>
        <begin position="96"/>
        <end position="434"/>
    </location>
</feature>
<proteinExistence type="predicted"/>
<dbReference type="Proteomes" id="UP000054248">
    <property type="component" value="Unassembled WGS sequence"/>
</dbReference>
<accession>A0A0C3M7W1</accession>
<keyword evidence="4" id="KW-1185">Reference proteome</keyword>
<evidence type="ECO:0000259" key="2">
    <source>
        <dbReference type="PROSITE" id="PS50011"/>
    </source>
</evidence>
<reference evidence="4" key="2">
    <citation type="submission" date="2015-01" db="EMBL/GenBank/DDBJ databases">
        <title>Evolutionary Origins and Diversification of the Mycorrhizal Mutualists.</title>
        <authorList>
            <consortium name="DOE Joint Genome Institute"/>
            <consortium name="Mycorrhizal Genomics Consortium"/>
            <person name="Kohler A."/>
            <person name="Kuo A."/>
            <person name="Nagy L.G."/>
            <person name="Floudas D."/>
            <person name="Copeland A."/>
            <person name="Barry K.W."/>
            <person name="Cichocki N."/>
            <person name="Veneault-Fourrey C."/>
            <person name="LaButti K."/>
            <person name="Lindquist E.A."/>
            <person name="Lipzen A."/>
            <person name="Lundell T."/>
            <person name="Morin E."/>
            <person name="Murat C."/>
            <person name="Riley R."/>
            <person name="Ohm R."/>
            <person name="Sun H."/>
            <person name="Tunlid A."/>
            <person name="Henrissat B."/>
            <person name="Grigoriev I.V."/>
            <person name="Hibbett D.S."/>
            <person name="Martin F."/>
        </authorList>
    </citation>
    <scope>NUCLEOTIDE SEQUENCE [LARGE SCALE GENOMIC DNA]</scope>
    <source>
        <strain evidence="4">MUT 4182</strain>
    </source>
</reference>
<organism evidence="3 4">
    <name type="scientific">Tulasnella calospora MUT 4182</name>
    <dbReference type="NCBI Taxonomy" id="1051891"/>
    <lineage>
        <taxon>Eukaryota</taxon>
        <taxon>Fungi</taxon>
        <taxon>Dikarya</taxon>
        <taxon>Basidiomycota</taxon>
        <taxon>Agaricomycotina</taxon>
        <taxon>Agaricomycetes</taxon>
        <taxon>Cantharellales</taxon>
        <taxon>Tulasnellaceae</taxon>
        <taxon>Tulasnella</taxon>
    </lineage>
</organism>
<protein>
    <recommendedName>
        <fullName evidence="2">Protein kinase domain-containing protein</fullName>
    </recommendedName>
</protein>
<dbReference type="Pfam" id="PF17667">
    <property type="entry name" value="Pkinase_fungal"/>
    <property type="match status" value="2"/>
</dbReference>